<accession>A0A7I9YMU6</accession>
<dbReference type="AlphaFoldDB" id="A0A7I9YMU6"/>
<gene>
    <name evidence="1" type="ORF">MBOU_18550</name>
</gene>
<evidence type="ECO:0000313" key="2">
    <source>
        <dbReference type="Proteomes" id="UP000465360"/>
    </source>
</evidence>
<sequence>MAANPAEVAAVASAVPNFREARATCRRGAGVLAVTSGTVATATTAAALAAGCRGRVAALAAATGASLGVAGSR</sequence>
<proteinExistence type="predicted"/>
<keyword evidence="2" id="KW-1185">Reference proteome</keyword>
<organism evidence="1 2">
    <name type="scientific">Mycobacterium bourgelatii</name>
    <dbReference type="NCBI Taxonomy" id="1273442"/>
    <lineage>
        <taxon>Bacteria</taxon>
        <taxon>Bacillati</taxon>
        <taxon>Actinomycetota</taxon>
        <taxon>Actinomycetes</taxon>
        <taxon>Mycobacteriales</taxon>
        <taxon>Mycobacteriaceae</taxon>
        <taxon>Mycobacterium</taxon>
    </lineage>
</organism>
<name>A0A7I9YMU6_MYCBU</name>
<reference evidence="1 2" key="1">
    <citation type="journal article" date="2019" name="Emerg. Microbes Infect.">
        <title>Comprehensive subspecies identification of 175 nontuberculous mycobacteria species based on 7547 genomic profiles.</title>
        <authorList>
            <person name="Matsumoto Y."/>
            <person name="Kinjo T."/>
            <person name="Motooka D."/>
            <person name="Nabeya D."/>
            <person name="Jung N."/>
            <person name="Uechi K."/>
            <person name="Horii T."/>
            <person name="Iida T."/>
            <person name="Fujita J."/>
            <person name="Nakamura S."/>
        </authorList>
    </citation>
    <scope>NUCLEOTIDE SEQUENCE [LARGE SCALE GENOMIC DNA]</scope>
    <source>
        <strain evidence="1 2">JCM 30725</strain>
    </source>
</reference>
<comment type="caution">
    <text evidence="1">The sequence shown here is derived from an EMBL/GenBank/DDBJ whole genome shotgun (WGS) entry which is preliminary data.</text>
</comment>
<evidence type="ECO:0000313" key="1">
    <source>
        <dbReference type="EMBL" id="GFG89813.1"/>
    </source>
</evidence>
<protein>
    <submittedName>
        <fullName evidence="1">Uncharacterized protein</fullName>
    </submittedName>
</protein>
<dbReference type="EMBL" id="BLKZ01000001">
    <property type="protein sequence ID" value="GFG89813.1"/>
    <property type="molecule type" value="Genomic_DNA"/>
</dbReference>
<dbReference type="Proteomes" id="UP000465360">
    <property type="component" value="Unassembled WGS sequence"/>
</dbReference>